<keyword evidence="2" id="KW-0812">Transmembrane</keyword>
<dbReference type="CDD" id="cd14475">
    <property type="entry name" value="SPX_SYG1_like"/>
    <property type="match status" value="1"/>
</dbReference>
<keyword evidence="2" id="KW-0472">Membrane</keyword>
<feature type="domain" description="SPX" evidence="3">
    <location>
        <begin position="46"/>
        <end position="478"/>
    </location>
</feature>
<dbReference type="AlphaFoldDB" id="A0A1Y2BEU9"/>
<comment type="caution">
    <text evidence="4">The sequence shown here is derived from an EMBL/GenBank/DDBJ whole genome shotgun (WGS) entry which is preliminary data.</text>
</comment>
<dbReference type="Proteomes" id="UP000193986">
    <property type="component" value="Unassembled WGS sequence"/>
</dbReference>
<evidence type="ECO:0000313" key="5">
    <source>
        <dbReference type="Proteomes" id="UP000193986"/>
    </source>
</evidence>
<feature type="region of interest" description="Disordered" evidence="1">
    <location>
        <begin position="380"/>
        <end position="401"/>
    </location>
</feature>
<reference evidence="4 5" key="1">
    <citation type="submission" date="2016-07" db="EMBL/GenBank/DDBJ databases">
        <title>Pervasive Adenine N6-methylation of Active Genes in Fungi.</title>
        <authorList>
            <consortium name="DOE Joint Genome Institute"/>
            <person name="Mondo S.J."/>
            <person name="Dannebaum R.O."/>
            <person name="Kuo R.C."/>
            <person name="Labutti K."/>
            <person name="Haridas S."/>
            <person name="Kuo A."/>
            <person name="Salamov A."/>
            <person name="Ahrendt S.R."/>
            <person name="Lipzen A."/>
            <person name="Sullivan W."/>
            <person name="Andreopoulos W.B."/>
            <person name="Clum A."/>
            <person name="Lindquist E."/>
            <person name="Daum C."/>
            <person name="Ramamoorthy G.K."/>
            <person name="Gryganskyi A."/>
            <person name="Culley D."/>
            <person name="Magnuson J.K."/>
            <person name="James T.Y."/>
            <person name="O'Malley M.A."/>
            <person name="Stajich J.E."/>
            <person name="Spatafora J.W."/>
            <person name="Visel A."/>
            <person name="Grigoriev I.V."/>
        </authorList>
    </citation>
    <scope>NUCLEOTIDE SEQUENCE [LARGE SCALE GENOMIC DNA]</scope>
    <source>
        <strain evidence="4 5">68-887.2</strain>
    </source>
</reference>
<dbReference type="GO" id="GO:0005886">
    <property type="term" value="C:plasma membrane"/>
    <property type="evidence" value="ECO:0007669"/>
    <property type="project" value="TreeGrafter"/>
</dbReference>
<feature type="compositionally biased region" description="Acidic residues" evidence="1">
    <location>
        <begin position="87"/>
        <end position="99"/>
    </location>
</feature>
<dbReference type="STRING" id="71784.A0A1Y2BEU9"/>
<dbReference type="OrthoDB" id="9970435at2759"/>
<dbReference type="GO" id="GO:0000822">
    <property type="term" value="F:inositol hexakisphosphate binding"/>
    <property type="evidence" value="ECO:0007669"/>
    <property type="project" value="TreeGrafter"/>
</dbReference>
<dbReference type="GO" id="GO:0005794">
    <property type="term" value="C:Golgi apparatus"/>
    <property type="evidence" value="ECO:0007669"/>
    <property type="project" value="TreeGrafter"/>
</dbReference>
<feature type="region of interest" description="Disordered" evidence="1">
    <location>
        <begin position="87"/>
        <end position="280"/>
    </location>
</feature>
<feature type="compositionally biased region" description="Polar residues" evidence="1">
    <location>
        <begin position="258"/>
        <end position="275"/>
    </location>
</feature>
<dbReference type="GO" id="GO:0006817">
    <property type="term" value="P:phosphate ion transport"/>
    <property type="evidence" value="ECO:0007669"/>
    <property type="project" value="TreeGrafter"/>
</dbReference>
<dbReference type="PANTHER" id="PTHR10783:SF103">
    <property type="entry name" value="SOLUTE CARRIER FAMILY 53 MEMBER 1"/>
    <property type="match status" value="1"/>
</dbReference>
<evidence type="ECO:0000256" key="1">
    <source>
        <dbReference type="SAM" id="MobiDB-lite"/>
    </source>
</evidence>
<dbReference type="PROSITE" id="PS51382">
    <property type="entry name" value="SPX"/>
    <property type="match status" value="1"/>
</dbReference>
<gene>
    <name evidence="4" type="ORF">BCR39DRAFT_293780</name>
</gene>
<dbReference type="GO" id="GO:0016036">
    <property type="term" value="P:cellular response to phosphate starvation"/>
    <property type="evidence" value="ECO:0007669"/>
    <property type="project" value="TreeGrafter"/>
</dbReference>
<dbReference type="InParanoid" id="A0A1Y2BEU9"/>
<dbReference type="EMBL" id="MCFC01000006">
    <property type="protein sequence ID" value="ORY33359.1"/>
    <property type="molecule type" value="Genomic_DNA"/>
</dbReference>
<feature type="compositionally biased region" description="Polar residues" evidence="1">
    <location>
        <begin position="112"/>
        <end position="151"/>
    </location>
</feature>
<keyword evidence="5" id="KW-1185">Reference proteome</keyword>
<evidence type="ECO:0000259" key="3">
    <source>
        <dbReference type="PROSITE" id="PS51382"/>
    </source>
</evidence>
<dbReference type="PANTHER" id="PTHR10783">
    <property type="entry name" value="XENOTROPIC AND POLYTROPIC RETROVIRUS RECEPTOR 1-RELATED"/>
    <property type="match status" value="1"/>
</dbReference>
<proteinExistence type="predicted"/>
<name>A0A1Y2BEU9_9TREE</name>
<keyword evidence="2" id="KW-1133">Transmembrane helix</keyword>
<protein>
    <submittedName>
        <fullName evidence="4">SPX domain-domain-containing protein</fullName>
    </submittedName>
</protein>
<dbReference type="InterPro" id="IPR004331">
    <property type="entry name" value="SPX_dom"/>
</dbReference>
<sequence length="560" mass="63444">MVSQVGWQARCFKRFQPRAFLPPPTSIILFSISLHSQQPSRVKAIMKFGRYLAENQTPEWKRAYIDYRACKKKIKVINNRLRQIDGEVEEEKDSSDADEDHGPSAPPRKSGSIRSPSITKQPSREGNASGTTSRQSDSTPRYGATGTSPRPTNRLDAHPPPLDLGESSYESAKKLPELFPQEARSKKDVSFSPIVHGRSPEPNASSPEGSVKRLSDDPSVSDSGQPLNPGLDRTTSKMSKSPRFKSPRFFSSPRLNSPKPSTQAPSRRSIRSATMPSPRIPQSFDELYSGLEDDERDFFDLLQHELEKVESFYHAREMEAIRRAHDLRDQLRELAEHRRIFHELYPSGLADWEATVGRILPTSTPATGIAKAVNKLRIPFTSDEPQGNGKAGHPTEPGMDKATEGRLREAMAADKDHQTYSPERYQKYKKELRAAVMDFYRQLELIKNYRIMNLTGFRKALKKFEKGTKIHCLELYTDEKISPESFAKGETIENLIKQMETLYTEHFEHGDSKKARDKLRRQFQESTHYRSIFRSGVMIGLGAPAAVFAIVQGTVTYCLR</sequence>
<organism evidence="4 5">
    <name type="scientific">Naematelia encephala</name>
    <dbReference type="NCBI Taxonomy" id="71784"/>
    <lineage>
        <taxon>Eukaryota</taxon>
        <taxon>Fungi</taxon>
        <taxon>Dikarya</taxon>
        <taxon>Basidiomycota</taxon>
        <taxon>Agaricomycotina</taxon>
        <taxon>Tremellomycetes</taxon>
        <taxon>Tremellales</taxon>
        <taxon>Naemateliaceae</taxon>
        <taxon>Naematelia</taxon>
    </lineage>
</organism>
<evidence type="ECO:0000256" key="2">
    <source>
        <dbReference type="SAM" id="Phobius"/>
    </source>
</evidence>
<feature type="transmembrane region" description="Helical" evidence="2">
    <location>
        <begin position="537"/>
        <end position="559"/>
    </location>
</feature>
<dbReference type="Pfam" id="PF03105">
    <property type="entry name" value="SPX"/>
    <property type="match status" value="1"/>
</dbReference>
<evidence type="ECO:0000313" key="4">
    <source>
        <dbReference type="EMBL" id="ORY33359.1"/>
    </source>
</evidence>
<accession>A0A1Y2BEU9</accession>